<feature type="transmembrane region" description="Helical" evidence="11">
    <location>
        <begin position="385"/>
        <end position="404"/>
    </location>
</feature>
<evidence type="ECO:0000256" key="5">
    <source>
        <dbReference type="ARBA" id="ARBA00022597"/>
    </source>
</evidence>
<feature type="transmembrane region" description="Helical" evidence="11">
    <location>
        <begin position="259"/>
        <end position="280"/>
    </location>
</feature>
<feature type="transmembrane region" description="Helical" evidence="11">
    <location>
        <begin position="73"/>
        <end position="106"/>
    </location>
</feature>
<evidence type="ECO:0000313" key="13">
    <source>
        <dbReference type="Proteomes" id="UP001240250"/>
    </source>
</evidence>
<dbReference type="PANTHER" id="PTHR32196">
    <property type="entry name" value="ABC TRANSPORTER PERMEASE PROTEIN YPHD-RELATED-RELATED"/>
    <property type="match status" value="1"/>
</dbReference>
<feature type="transmembrane region" description="Helical" evidence="11">
    <location>
        <begin position="186"/>
        <end position="209"/>
    </location>
</feature>
<dbReference type="Pfam" id="PF02653">
    <property type="entry name" value="BPD_transp_2"/>
    <property type="match status" value="1"/>
</dbReference>
<evidence type="ECO:0000313" key="12">
    <source>
        <dbReference type="EMBL" id="MDQ0426350.1"/>
    </source>
</evidence>
<dbReference type="Proteomes" id="UP001240250">
    <property type="component" value="Unassembled WGS sequence"/>
</dbReference>
<evidence type="ECO:0000256" key="8">
    <source>
        <dbReference type="ARBA" id="ARBA00023136"/>
    </source>
</evidence>
<dbReference type="InterPro" id="IPR001851">
    <property type="entry name" value="ABC_transp_permease"/>
</dbReference>
<keyword evidence="2" id="KW-0813">Transport</keyword>
<protein>
    <recommendedName>
        <fullName evidence="10">Xylose transport system permease protein XylH</fullName>
    </recommendedName>
</protein>
<dbReference type="CDD" id="cd06579">
    <property type="entry name" value="TM_PBP1_transp_AraH_like"/>
    <property type="match status" value="1"/>
</dbReference>
<gene>
    <name evidence="12" type="ORF">JO380_002731</name>
</gene>
<feature type="transmembrane region" description="Helical" evidence="11">
    <location>
        <begin position="306"/>
        <end position="328"/>
    </location>
</feature>
<comment type="subcellular location">
    <subcellularLocation>
        <location evidence="1">Cell membrane</location>
        <topology evidence="1">Multi-pass membrane protein</topology>
    </subcellularLocation>
</comment>
<keyword evidence="13" id="KW-1185">Reference proteome</keyword>
<accession>A0ABU0GLW2</accession>
<feature type="transmembrane region" description="Helical" evidence="11">
    <location>
        <begin position="340"/>
        <end position="373"/>
    </location>
</feature>
<name>A0ABU0GLW2_9CELL</name>
<keyword evidence="3" id="KW-1003">Cell membrane</keyword>
<dbReference type="EMBL" id="JAUSVM010000001">
    <property type="protein sequence ID" value="MDQ0426350.1"/>
    <property type="molecule type" value="Genomic_DNA"/>
</dbReference>
<evidence type="ECO:0000256" key="1">
    <source>
        <dbReference type="ARBA" id="ARBA00004651"/>
    </source>
</evidence>
<keyword evidence="5 12" id="KW-0762">Sugar transport</keyword>
<proteinExistence type="predicted"/>
<evidence type="ECO:0000256" key="4">
    <source>
        <dbReference type="ARBA" id="ARBA00022519"/>
    </source>
</evidence>
<feature type="transmembrane region" description="Helical" evidence="11">
    <location>
        <begin position="113"/>
        <end position="133"/>
    </location>
</feature>
<evidence type="ECO:0000256" key="2">
    <source>
        <dbReference type="ARBA" id="ARBA00022448"/>
    </source>
</evidence>
<reference evidence="12 13" key="1">
    <citation type="submission" date="2023-07" db="EMBL/GenBank/DDBJ databases">
        <title>Sequencing the genomes of 1000 actinobacteria strains.</title>
        <authorList>
            <person name="Klenk H.-P."/>
        </authorList>
    </citation>
    <scope>NUCLEOTIDE SEQUENCE [LARGE SCALE GENOMIC DNA]</scope>
    <source>
        <strain evidence="12 13">DSM 14785</strain>
    </source>
</reference>
<keyword evidence="4" id="KW-0997">Cell inner membrane</keyword>
<feature type="transmembrane region" description="Helical" evidence="11">
    <location>
        <begin position="229"/>
        <end position="252"/>
    </location>
</feature>
<evidence type="ECO:0000256" key="3">
    <source>
        <dbReference type="ARBA" id="ARBA00022475"/>
    </source>
</evidence>
<dbReference type="PANTHER" id="PTHR32196:SF32">
    <property type="entry name" value="XYLOSE TRANSPORT SYSTEM PERMEASE PROTEIN XYLH"/>
    <property type="match status" value="1"/>
</dbReference>
<keyword evidence="8 11" id="KW-0472">Membrane</keyword>
<evidence type="ECO:0000256" key="6">
    <source>
        <dbReference type="ARBA" id="ARBA00022692"/>
    </source>
</evidence>
<dbReference type="NCBIfam" id="NF040906">
    <property type="entry name" value="GguB"/>
    <property type="match status" value="1"/>
</dbReference>
<evidence type="ECO:0000256" key="9">
    <source>
        <dbReference type="ARBA" id="ARBA00035611"/>
    </source>
</evidence>
<evidence type="ECO:0000256" key="11">
    <source>
        <dbReference type="SAM" id="Phobius"/>
    </source>
</evidence>
<evidence type="ECO:0000256" key="10">
    <source>
        <dbReference type="ARBA" id="ARBA00035686"/>
    </source>
</evidence>
<keyword evidence="7 11" id="KW-1133">Transmembrane helix</keyword>
<organism evidence="12 13">
    <name type="scientific">Cellulomonas iranensis</name>
    <dbReference type="NCBI Taxonomy" id="76862"/>
    <lineage>
        <taxon>Bacteria</taxon>
        <taxon>Bacillati</taxon>
        <taxon>Actinomycetota</taxon>
        <taxon>Actinomycetes</taxon>
        <taxon>Micrococcales</taxon>
        <taxon>Cellulomonadaceae</taxon>
        <taxon>Cellulomonas</taxon>
    </lineage>
</organism>
<feature type="transmembrane region" description="Helical" evidence="11">
    <location>
        <begin position="36"/>
        <end position="53"/>
    </location>
</feature>
<dbReference type="RefSeq" id="WP_070318430.1">
    <property type="nucleotide sequence ID" value="NZ_JAUSVM010000001.1"/>
</dbReference>
<keyword evidence="6 11" id="KW-0812">Transmembrane</keyword>
<comment type="function">
    <text evidence="9">Part of the binding-protein-dependent transport system for D-xylose. Probably responsible for the translocation of the substrate across the membrane.</text>
</comment>
<comment type="caution">
    <text evidence="12">The sequence shown here is derived from an EMBL/GenBank/DDBJ whole genome shotgun (WGS) entry which is preliminary data.</text>
</comment>
<feature type="transmembrane region" description="Helical" evidence="11">
    <location>
        <begin position="139"/>
        <end position="165"/>
    </location>
</feature>
<sequence length="412" mass="42191">MSTTTDVNVPSPTPPGAPRVSLGQRLQGLGGNARQYGIFGALVVIVLLFQVLTDGKLLLANNVAALFQQNAYVMILAIGMVMVIVAGHIDLSVGSVVAFVGGVVAVTMRDPIGLPWIAAVLVGLAVGALVGAWQGFWVAYVGIPAFIVTLAGMLVFRGLALVIVGETLAGLPPAFIRISKGSLPNVLGFVANMDVVTLVIGALAVAAIVLTQVRARRSLRKHDLHVEAFGLFLAKIAAIAVGIGILTVILSFSAGGTPIVLVIVGVLVVAYSFLMGRTVFGRHIYAIGGNRAAAALSGVSTRRVDFWIFVNMGLLAGVAAIVTTARAGAAIAAAGQNFELDAIAACFIGGAAVTGGIGRVSGAIVGALIMGVLNMGLSILSVDPAWQMAIKGFVLLLAVAFDLLNKRRAGTQ</sequence>
<evidence type="ECO:0000256" key="7">
    <source>
        <dbReference type="ARBA" id="ARBA00022989"/>
    </source>
</evidence>